<dbReference type="AlphaFoldDB" id="A0A6M8BA93"/>
<dbReference type="EMBL" id="CP053661">
    <property type="protein sequence ID" value="QKD83944.1"/>
    <property type="molecule type" value="Genomic_DNA"/>
</dbReference>
<sequence>MLELFLAELRRSWIQLLRYSTEAIAGIVITTVVFYGLFLSARYIAGPNLQFGDRLDAVVIGYVLWTLALFIMSDVAGNLQREAQTGTLEQLFLSPYSPPRLFLTRALASLTIQLTLIACILGVISLLTGTRLSFPPAVLPAFATVLLGAYGLAFAMGSLSLLLKQVQQLLGIFQFALLFLLAVPSETWSGPMRLLGLLLPMAPGAGLMRDVMARGVPLKADNFGLALLNGAIYFALGLTLFHLAERETKRRGKLAGY</sequence>
<proteinExistence type="predicted"/>
<feature type="transmembrane region" description="Helical" evidence="5">
    <location>
        <begin position="139"/>
        <end position="162"/>
    </location>
</feature>
<feature type="transmembrane region" description="Helical" evidence="5">
    <location>
        <begin position="169"/>
        <end position="188"/>
    </location>
</feature>
<feature type="transmembrane region" description="Helical" evidence="5">
    <location>
        <begin position="106"/>
        <end position="127"/>
    </location>
</feature>
<evidence type="ECO:0000256" key="5">
    <source>
        <dbReference type="SAM" id="Phobius"/>
    </source>
</evidence>
<evidence type="ECO:0000256" key="3">
    <source>
        <dbReference type="ARBA" id="ARBA00022989"/>
    </source>
</evidence>
<dbReference type="PANTHER" id="PTHR43229">
    <property type="entry name" value="NODULATION PROTEIN J"/>
    <property type="match status" value="1"/>
</dbReference>
<feature type="domain" description="ABC-2 type transporter transmembrane" evidence="6">
    <location>
        <begin position="58"/>
        <end position="238"/>
    </location>
</feature>
<evidence type="ECO:0000256" key="4">
    <source>
        <dbReference type="ARBA" id="ARBA00023136"/>
    </source>
</evidence>
<feature type="transmembrane region" description="Helical" evidence="5">
    <location>
        <begin position="223"/>
        <end position="244"/>
    </location>
</feature>
<dbReference type="GO" id="GO:0016020">
    <property type="term" value="C:membrane"/>
    <property type="evidence" value="ECO:0007669"/>
    <property type="project" value="UniProtKB-SubCell"/>
</dbReference>
<dbReference type="InterPro" id="IPR051784">
    <property type="entry name" value="Nod_factor_ABC_transporter"/>
</dbReference>
<gene>
    <name evidence="7" type="ORF">HPC62_18645</name>
</gene>
<dbReference type="InterPro" id="IPR013525">
    <property type="entry name" value="ABC2_TM"/>
</dbReference>
<feature type="transmembrane region" description="Helical" evidence="5">
    <location>
        <begin position="21"/>
        <end position="45"/>
    </location>
</feature>
<evidence type="ECO:0000313" key="8">
    <source>
        <dbReference type="Proteomes" id="UP000505210"/>
    </source>
</evidence>
<protein>
    <submittedName>
        <fullName evidence="7">ABC transporter permease</fullName>
    </submittedName>
</protein>
<reference evidence="7 8" key="1">
    <citation type="submission" date="2020-05" db="EMBL/GenBank/DDBJ databases">
        <title>Complete genome sequence of of a novel Thermoleptolyngbya strain isolated from hot springs of Ganzi, Sichuan China.</title>
        <authorList>
            <person name="Tang J."/>
            <person name="Daroch M."/>
            <person name="Li L."/>
            <person name="Waleron K."/>
            <person name="Waleron M."/>
            <person name="Waleron M."/>
        </authorList>
    </citation>
    <scope>NUCLEOTIDE SEQUENCE [LARGE SCALE GENOMIC DNA]</scope>
    <source>
        <strain evidence="7 8">PKUAC-SCTA183</strain>
    </source>
</reference>
<dbReference type="RefSeq" id="WP_172358018.1">
    <property type="nucleotide sequence ID" value="NZ_CP053661.1"/>
</dbReference>
<keyword evidence="2 5" id="KW-0812">Transmembrane</keyword>
<accession>A0A6M8BA93</accession>
<keyword evidence="8" id="KW-1185">Reference proteome</keyword>
<evidence type="ECO:0000259" key="6">
    <source>
        <dbReference type="Pfam" id="PF12698"/>
    </source>
</evidence>
<evidence type="ECO:0000256" key="1">
    <source>
        <dbReference type="ARBA" id="ARBA00004141"/>
    </source>
</evidence>
<dbReference type="GO" id="GO:0140359">
    <property type="term" value="F:ABC-type transporter activity"/>
    <property type="evidence" value="ECO:0007669"/>
    <property type="project" value="InterPro"/>
</dbReference>
<dbReference type="Pfam" id="PF12698">
    <property type="entry name" value="ABC2_membrane_3"/>
    <property type="match status" value="1"/>
</dbReference>
<evidence type="ECO:0000313" key="7">
    <source>
        <dbReference type="EMBL" id="QKD83944.1"/>
    </source>
</evidence>
<keyword evidence="3 5" id="KW-1133">Transmembrane helix</keyword>
<organism evidence="7 8">
    <name type="scientific">Thermoleptolyngbya sichuanensis A183</name>
    <dbReference type="NCBI Taxonomy" id="2737172"/>
    <lineage>
        <taxon>Bacteria</taxon>
        <taxon>Bacillati</taxon>
        <taxon>Cyanobacteriota</taxon>
        <taxon>Cyanophyceae</taxon>
        <taxon>Oculatellales</taxon>
        <taxon>Oculatellaceae</taxon>
        <taxon>Thermoleptolyngbya</taxon>
        <taxon>Thermoleptolyngbya sichuanensis</taxon>
    </lineage>
</organism>
<dbReference type="KEGG" id="theu:HPC62_18645"/>
<dbReference type="Proteomes" id="UP000505210">
    <property type="component" value="Chromosome"/>
</dbReference>
<feature type="transmembrane region" description="Helical" evidence="5">
    <location>
        <begin position="57"/>
        <end position="76"/>
    </location>
</feature>
<comment type="subcellular location">
    <subcellularLocation>
        <location evidence="1">Membrane</location>
        <topology evidence="1">Multi-pass membrane protein</topology>
    </subcellularLocation>
</comment>
<keyword evidence="4 5" id="KW-0472">Membrane</keyword>
<dbReference type="PANTHER" id="PTHR43229:SF6">
    <property type="entry name" value="ABC-TYPE MULTIDRUG TRANSPORT SYSTEM, PERMEASE COMPONENT"/>
    <property type="match status" value="1"/>
</dbReference>
<name>A0A6M8BA93_9CYAN</name>
<evidence type="ECO:0000256" key="2">
    <source>
        <dbReference type="ARBA" id="ARBA00022692"/>
    </source>
</evidence>